<keyword evidence="2" id="KW-1185">Reference proteome</keyword>
<sequence>MDQESKGNIDSEEFSKTPDLQRFGHNIETFSTLPHMSSYLFQEFFHPPSFISVLENIEVRNGGFHGGMTCGEMCRKEADRLQDQQLLTTRLLFMRTDASLRN</sequence>
<name>A0A8J2L5N3_9HEXA</name>
<accession>A0A8J2L5N3</accession>
<organism evidence="1 2">
    <name type="scientific">Allacma fusca</name>
    <dbReference type="NCBI Taxonomy" id="39272"/>
    <lineage>
        <taxon>Eukaryota</taxon>
        <taxon>Metazoa</taxon>
        <taxon>Ecdysozoa</taxon>
        <taxon>Arthropoda</taxon>
        <taxon>Hexapoda</taxon>
        <taxon>Collembola</taxon>
        <taxon>Symphypleona</taxon>
        <taxon>Sminthuridae</taxon>
        <taxon>Allacma</taxon>
    </lineage>
</organism>
<protein>
    <submittedName>
        <fullName evidence="1">Uncharacterized protein</fullName>
    </submittedName>
</protein>
<evidence type="ECO:0000313" key="2">
    <source>
        <dbReference type="Proteomes" id="UP000708208"/>
    </source>
</evidence>
<dbReference type="Proteomes" id="UP000708208">
    <property type="component" value="Unassembled WGS sequence"/>
</dbReference>
<evidence type="ECO:0000313" key="1">
    <source>
        <dbReference type="EMBL" id="CAG7825543.1"/>
    </source>
</evidence>
<proteinExistence type="predicted"/>
<gene>
    <name evidence="1" type="ORF">AFUS01_LOCUS35646</name>
</gene>
<reference evidence="1" key="1">
    <citation type="submission" date="2021-06" db="EMBL/GenBank/DDBJ databases">
        <authorList>
            <person name="Hodson N. C."/>
            <person name="Mongue J. A."/>
            <person name="Jaron S. K."/>
        </authorList>
    </citation>
    <scope>NUCLEOTIDE SEQUENCE</scope>
</reference>
<dbReference type="AlphaFoldDB" id="A0A8J2L5N3"/>
<comment type="caution">
    <text evidence="1">The sequence shown here is derived from an EMBL/GenBank/DDBJ whole genome shotgun (WGS) entry which is preliminary data.</text>
</comment>
<dbReference type="EMBL" id="CAJVCH010536651">
    <property type="protein sequence ID" value="CAG7825543.1"/>
    <property type="molecule type" value="Genomic_DNA"/>
</dbReference>